<gene>
    <name evidence="1" type="ORF">EB796_010559</name>
</gene>
<dbReference type="Proteomes" id="UP000593567">
    <property type="component" value="Unassembled WGS sequence"/>
</dbReference>
<comment type="caution">
    <text evidence="1">The sequence shown here is derived from an EMBL/GenBank/DDBJ whole genome shotgun (WGS) entry which is preliminary data.</text>
</comment>
<dbReference type="AlphaFoldDB" id="A0A7J7JXK2"/>
<sequence>MACQYGRKTEVAEKAILEASMFYLRKIVLYPNFAEAMPSSSLDECLVLRLTIYISYHQRGPRVLSTVSMSRQVLERLLASLPLVTCGTLYYLSSFQADQLPILVVNNSAVNNTIVGDGTGDTEEVIMYDWAQFFCRLAHILAYHQIVHTAEDVAHCKKLVGESATEIFLKKCSAVDLLPTAIPSKGLDLQRQ</sequence>
<dbReference type="EMBL" id="VXIV02001637">
    <property type="protein sequence ID" value="KAF6031129.1"/>
    <property type="molecule type" value="Genomic_DNA"/>
</dbReference>
<protein>
    <submittedName>
        <fullName evidence="1">Uncharacterized protein</fullName>
    </submittedName>
</protein>
<dbReference type="OrthoDB" id="10056684at2759"/>
<name>A0A7J7JXK2_BUGNE</name>
<proteinExistence type="predicted"/>
<accession>A0A7J7JXK2</accession>
<organism evidence="1 2">
    <name type="scientific">Bugula neritina</name>
    <name type="common">Brown bryozoan</name>
    <name type="synonym">Sertularia neritina</name>
    <dbReference type="NCBI Taxonomy" id="10212"/>
    <lineage>
        <taxon>Eukaryota</taxon>
        <taxon>Metazoa</taxon>
        <taxon>Spiralia</taxon>
        <taxon>Lophotrochozoa</taxon>
        <taxon>Bryozoa</taxon>
        <taxon>Gymnolaemata</taxon>
        <taxon>Cheilostomatida</taxon>
        <taxon>Flustrina</taxon>
        <taxon>Buguloidea</taxon>
        <taxon>Bugulidae</taxon>
        <taxon>Bugula</taxon>
    </lineage>
</organism>
<evidence type="ECO:0000313" key="2">
    <source>
        <dbReference type="Proteomes" id="UP000593567"/>
    </source>
</evidence>
<keyword evidence="2" id="KW-1185">Reference proteome</keyword>
<reference evidence="1" key="1">
    <citation type="submission" date="2020-06" db="EMBL/GenBank/DDBJ databases">
        <title>Draft genome of Bugula neritina, a colonial animal packing powerful symbionts and potential medicines.</title>
        <authorList>
            <person name="Rayko M."/>
        </authorList>
    </citation>
    <scope>NUCLEOTIDE SEQUENCE [LARGE SCALE GENOMIC DNA]</scope>
    <source>
        <strain evidence="1">Kwan_BN1</strain>
    </source>
</reference>
<evidence type="ECO:0000313" key="1">
    <source>
        <dbReference type="EMBL" id="KAF6031129.1"/>
    </source>
</evidence>